<protein>
    <submittedName>
        <fullName evidence="4">CheY-like receiver domain-containing protein</fullName>
    </submittedName>
</protein>
<reference evidence="4 5" key="1">
    <citation type="journal article" date="2012" name="Stand. Genomic Sci.">
        <title>Genome sequence of the orange-pigmented seawater bacterium Owenweeksia hongkongensis type strain (UST20020801(T)).</title>
        <authorList>
            <person name="Riedel T."/>
            <person name="Held B."/>
            <person name="Nolan M."/>
            <person name="Lucas S."/>
            <person name="Lapidus A."/>
            <person name="Tice H."/>
            <person name="Del Rio T.G."/>
            <person name="Cheng J.F."/>
            <person name="Han C."/>
            <person name="Tapia R."/>
            <person name="Goodwin L.A."/>
            <person name="Pitluck S."/>
            <person name="Liolios K."/>
            <person name="Mavromatis K."/>
            <person name="Pagani I."/>
            <person name="Ivanova N."/>
            <person name="Mikhailova N."/>
            <person name="Pati A."/>
            <person name="Chen A."/>
            <person name="Palaniappan K."/>
            <person name="Rohde M."/>
            <person name="Tindall B.J."/>
            <person name="Detter J.C."/>
            <person name="Goker M."/>
            <person name="Woyke T."/>
            <person name="Bristow J."/>
            <person name="Eisen J.A."/>
            <person name="Markowitz V."/>
            <person name="Hugenholtz P."/>
            <person name="Klenk H.P."/>
            <person name="Kyrpides N.C."/>
        </authorList>
    </citation>
    <scope>NUCLEOTIDE SEQUENCE</scope>
    <source>
        <strain evidence="5">DSM 17368 / JCM 12287 / NRRL B-23963</strain>
    </source>
</reference>
<evidence type="ECO:0000256" key="1">
    <source>
        <dbReference type="ARBA" id="ARBA00022553"/>
    </source>
</evidence>
<organism evidence="4 5">
    <name type="scientific">Owenweeksia hongkongensis (strain DSM 17368 / CIP 108786 / JCM 12287 / NRRL B-23963 / UST20020801)</name>
    <dbReference type="NCBI Taxonomy" id="926562"/>
    <lineage>
        <taxon>Bacteria</taxon>
        <taxon>Pseudomonadati</taxon>
        <taxon>Bacteroidota</taxon>
        <taxon>Flavobacteriia</taxon>
        <taxon>Flavobacteriales</taxon>
        <taxon>Owenweeksiaceae</taxon>
        <taxon>Owenweeksia</taxon>
    </lineage>
</organism>
<evidence type="ECO:0000259" key="3">
    <source>
        <dbReference type="PROSITE" id="PS50110"/>
    </source>
</evidence>
<feature type="modified residue" description="4-aspartylphosphate" evidence="2">
    <location>
        <position position="57"/>
    </location>
</feature>
<dbReference type="STRING" id="926562.Oweho_0813"/>
<dbReference type="InterPro" id="IPR050595">
    <property type="entry name" value="Bact_response_regulator"/>
</dbReference>
<keyword evidence="5" id="KW-1185">Reference proteome</keyword>
<dbReference type="InterPro" id="IPR001789">
    <property type="entry name" value="Sig_transdc_resp-reg_receiver"/>
</dbReference>
<name>G8R276_OWEHD</name>
<dbReference type="HOGENOM" id="CLU_000445_69_8_10"/>
<feature type="domain" description="Response regulatory" evidence="3">
    <location>
        <begin position="8"/>
        <end position="123"/>
    </location>
</feature>
<dbReference type="OrthoDB" id="9789181at2"/>
<gene>
    <name evidence="4" type="ordered locus">Oweho_0813</name>
</gene>
<dbReference type="Pfam" id="PF00072">
    <property type="entry name" value="Response_reg"/>
    <property type="match status" value="1"/>
</dbReference>
<dbReference type="PANTHER" id="PTHR44591">
    <property type="entry name" value="STRESS RESPONSE REGULATOR PROTEIN 1"/>
    <property type="match status" value="1"/>
</dbReference>
<dbReference type="RefSeq" id="WP_014201187.1">
    <property type="nucleotide sequence ID" value="NC_016599.1"/>
</dbReference>
<accession>G8R276</accession>
<dbReference type="eggNOG" id="COG0784">
    <property type="taxonomic scope" value="Bacteria"/>
</dbReference>
<keyword evidence="1 2" id="KW-0597">Phosphoprotein</keyword>
<evidence type="ECO:0000313" key="4">
    <source>
        <dbReference type="EMBL" id="AEV31826.1"/>
    </source>
</evidence>
<evidence type="ECO:0000313" key="5">
    <source>
        <dbReference type="Proteomes" id="UP000005631"/>
    </source>
</evidence>
<dbReference type="InterPro" id="IPR011006">
    <property type="entry name" value="CheY-like_superfamily"/>
</dbReference>
<dbReference type="SMART" id="SM00448">
    <property type="entry name" value="REC"/>
    <property type="match status" value="1"/>
</dbReference>
<dbReference type="EMBL" id="CP003156">
    <property type="protein sequence ID" value="AEV31826.1"/>
    <property type="molecule type" value="Genomic_DNA"/>
</dbReference>
<dbReference type="PANTHER" id="PTHR44591:SF19">
    <property type="entry name" value="TWO-COMPONENT RESPONSE REGULATOR-RELATED"/>
    <property type="match status" value="1"/>
</dbReference>
<dbReference type="KEGG" id="oho:Oweho_0813"/>
<dbReference type="SUPFAM" id="SSF52172">
    <property type="entry name" value="CheY-like"/>
    <property type="match status" value="1"/>
</dbReference>
<dbReference type="PROSITE" id="PS50110">
    <property type="entry name" value="RESPONSE_REGULATORY"/>
    <property type="match status" value="1"/>
</dbReference>
<sequence length="130" mass="14796">MTHNPPIKVLYVDDEPINTTLFKINFKKHFEVILSMSGEEALAKLEANEDIDVVVSDFKMPGLNGVEFIREANEKYGQRPSVILTGFDTNKDIEEAMQDGNVNALLHKPMDKEELIETVNKCYKNFHPSL</sequence>
<evidence type="ECO:0000256" key="2">
    <source>
        <dbReference type="PROSITE-ProRule" id="PRU00169"/>
    </source>
</evidence>
<proteinExistence type="predicted"/>
<dbReference type="AlphaFoldDB" id="G8R276"/>
<dbReference type="Gene3D" id="3.40.50.2300">
    <property type="match status" value="1"/>
</dbReference>
<dbReference type="GO" id="GO:0000160">
    <property type="term" value="P:phosphorelay signal transduction system"/>
    <property type="evidence" value="ECO:0007669"/>
    <property type="project" value="InterPro"/>
</dbReference>
<dbReference type="Proteomes" id="UP000005631">
    <property type="component" value="Chromosome"/>
</dbReference>